<organism evidence="1 2">
    <name type="scientific">Candidatus Geothrix skivensis</name>
    <dbReference type="NCBI Taxonomy" id="2954439"/>
    <lineage>
        <taxon>Bacteria</taxon>
        <taxon>Pseudomonadati</taxon>
        <taxon>Acidobacteriota</taxon>
        <taxon>Holophagae</taxon>
        <taxon>Holophagales</taxon>
        <taxon>Holophagaceae</taxon>
        <taxon>Geothrix</taxon>
    </lineage>
</organism>
<name>A0A9D7XGT6_9BACT</name>
<proteinExistence type="predicted"/>
<evidence type="ECO:0008006" key="3">
    <source>
        <dbReference type="Google" id="ProtNLM"/>
    </source>
</evidence>
<protein>
    <recommendedName>
        <fullName evidence="3">SnoaL-like domain-containing protein</fullName>
    </recommendedName>
</protein>
<gene>
    <name evidence="1" type="ORF">IPP58_02410</name>
</gene>
<sequence length="203" mass="22183">MIRSLLCLTALSLVAQGPPPAKKPVGELPTLPPMSSSPIKELVRAELSPAETGTPEALTAALYAFISGPKDQKRDIEKIRALFHLQARLTVAAKHPVQGAFMRPMDLEAFLAFAIPQWERGFFEKGTAVSVQKQEGIAQVWSPYEIRLESAGPVLYTGINALQCVWDGKRWWIMHLAFQSAPTAALAATLDPPKPTSSEEPKK</sequence>
<dbReference type="AlphaFoldDB" id="A0A9D7XGT6"/>
<evidence type="ECO:0000313" key="1">
    <source>
        <dbReference type="EMBL" id="MBK9795347.1"/>
    </source>
</evidence>
<comment type="caution">
    <text evidence="1">The sequence shown here is derived from an EMBL/GenBank/DDBJ whole genome shotgun (WGS) entry which is preliminary data.</text>
</comment>
<accession>A0A9D7XGT6</accession>
<dbReference type="Proteomes" id="UP000886657">
    <property type="component" value="Unassembled WGS sequence"/>
</dbReference>
<dbReference type="EMBL" id="JADKIO010000005">
    <property type="protein sequence ID" value="MBK9795347.1"/>
    <property type="molecule type" value="Genomic_DNA"/>
</dbReference>
<reference evidence="1" key="1">
    <citation type="submission" date="2020-10" db="EMBL/GenBank/DDBJ databases">
        <title>Connecting structure to function with the recovery of over 1000 high-quality activated sludge metagenome-assembled genomes encoding full-length rRNA genes using long-read sequencing.</title>
        <authorList>
            <person name="Singleton C.M."/>
            <person name="Petriglieri F."/>
            <person name="Kristensen J.M."/>
            <person name="Kirkegaard R.H."/>
            <person name="Michaelsen T.Y."/>
            <person name="Andersen M.H."/>
            <person name="Karst S.M."/>
            <person name="Dueholm M.S."/>
            <person name="Nielsen P.H."/>
            <person name="Albertsen M."/>
        </authorList>
    </citation>
    <scope>NUCLEOTIDE SEQUENCE</scope>
    <source>
        <strain evidence="1">Skiv_18-Q3-R9-52_MAXAC.067</strain>
    </source>
</reference>
<dbReference type="Gene3D" id="3.10.450.50">
    <property type="match status" value="1"/>
</dbReference>
<evidence type="ECO:0000313" key="2">
    <source>
        <dbReference type="Proteomes" id="UP000886657"/>
    </source>
</evidence>